<dbReference type="SMART" id="SM00386">
    <property type="entry name" value="HAT"/>
    <property type="match status" value="5"/>
</dbReference>
<dbReference type="CDD" id="cd22200">
    <property type="entry name" value="NRDE2_MID"/>
    <property type="match status" value="1"/>
</dbReference>
<dbReference type="GO" id="GO:0006396">
    <property type="term" value="P:RNA processing"/>
    <property type="evidence" value="ECO:0007669"/>
    <property type="project" value="InterPro"/>
</dbReference>
<organism evidence="5 6">
    <name type="scientific">Lingula anatina</name>
    <name type="common">Brachiopod</name>
    <name type="synonym">Lingula unguis</name>
    <dbReference type="NCBI Taxonomy" id="7574"/>
    <lineage>
        <taxon>Eukaryota</taxon>
        <taxon>Metazoa</taxon>
        <taxon>Spiralia</taxon>
        <taxon>Lophotrochozoa</taxon>
        <taxon>Brachiopoda</taxon>
        <taxon>Linguliformea</taxon>
        <taxon>Lingulata</taxon>
        <taxon>Lingulida</taxon>
        <taxon>Linguloidea</taxon>
        <taxon>Lingulidae</taxon>
        <taxon>Lingula</taxon>
    </lineage>
</organism>
<dbReference type="AlphaFoldDB" id="A0A1S3IRQ6"/>
<dbReference type="InterPro" id="IPR013633">
    <property type="entry name" value="NRDE-2"/>
</dbReference>
<feature type="compositionally biased region" description="Basic residues" evidence="4">
    <location>
        <begin position="117"/>
        <end position="144"/>
    </location>
</feature>
<dbReference type="Gene3D" id="1.25.40.10">
    <property type="entry name" value="Tetratricopeptide repeat domain"/>
    <property type="match status" value="3"/>
</dbReference>
<evidence type="ECO:0000256" key="1">
    <source>
        <dbReference type="ARBA" id="ARBA00004123"/>
    </source>
</evidence>
<comment type="subcellular location">
    <subcellularLocation>
        <location evidence="1">Nucleus</location>
    </subcellularLocation>
</comment>
<dbReference type="FunCoup" id="A0A1S3IRQ6">
    <property type="interactions" value="1249"/>
</dbReference>
<dbReference type="GO" id="GO:0071013">
    <property type="term" value="C:catalytic step 2 spliceosome"/>
    <property type="evidence" value="ECO:0007669"/>
    <property type="project" value="TreeGrafter"/>
</dbReference>
<dbReference type="RefSeq" id="XP_013400214.1">
    <property type="nucleotide sequence ID" value="XM_013544760.1"/>
</dbReference>
<keyword evidence="5" id="KW-1185">Reference proteome</keyword>
<dbReference type="OrthoDB" id="297219at2759"/>
<keyword evidence="3" id="KW-0539">Nucleus</keyword>
<sequence length="1229" mass="140849">MSEGEQRGGIFPAFSQYATTSTNEKQTLGLFPAYQQNAAEPSASGHDWLHNPSFKAEDAYALQILQEEEAKVKTPHESSSSNSEEEEGKSLTVRESVDEGKSKKRHHDDDDDSRYMDRKRKKKEKKKSKHKHKHKKEHKKHKHDRPLESPDVLLDKERFRIETESVPPGSSGKIFIEDIPNLLPEHAFRVDRKPDRNNIMYGSIYKQHIARSRSKTGIFCLGLNKNQTFLWDSKSSESRKHKDNRYFSNRKTLKDEEQPAIDLSKPKLKSGADKPFCVESAETLPYLSVEVSPVEILCGDKEYNPLGVYDESTALWAQGKGLGKTEDLTPVTVQEDTLVETHEQYIQRRTAEYNKHTRENPGDIKMWLEFVNFQDETVSKDQELFKPSEHEKRKRRELFVLEKKISIIEKALKTNPASLELKMKQLELSGLIWEADKLHSDWENLVFLHPNNPQLWQKYLTFIQSRFSTYSTSKTLSAFHKALQVLNGFVIGSTKSHPLLPSTEEHMIGLFNEMCTFLKQAGQMEKAIASFQALIEFNLCCPESLMALPQKDRLDVFEAFWDSGMPRFGETGAIGWANCVKEKPVHCSPMRYKSEEDNALEDAVMEKQLGRCATWLEFEKIRQSRHMLPWRPDVEEGETEEDCEDPDRLVLFDDIVPCLFVISSQKLKFSLIVCFLDLLGVKNETLTQSSVQTCRERFSLKVESAEEIFQGEDELYGMVSTSVKLDKNFHQTFTRNMFSQASKVISGNEQTLLTLAWVEYEIRTVLGKENAKERKQATKELRKTVKGMLKESNNRNNLILWDVYASLEWQLGNIEEAVRIYDTAIAMNSQNYVNLPEDKKTGVCRLYRNYAQLTLGLCNEDGGQSENGAKICDISHERKTKALHILSCLGDDGKYEIIKPMADVPGTKLLKARKNYQVMMESTLDAYFNVESHGICPECDSFLAVWTECFALFQYLTVSMQAASVVFGQVLSKLKNKLSPCDRETEVNGVCPSPSQLQVDQEEIMRAFVRLVFYHQHTSILPMSFARSTLLLALKDYPEHPYFLRLYIQLESQSHILGNLRMYFNKAVKTCSTCIPWLMAIHAELLRQQKIEQGMNVGPSALAGAPGWVSASIPQTGITHKLRSMFERAVESTSGQNCILLWRLYLRFEVSTEDVHRSEGVFYRALQDCPWAKSIYMDGIQYFPDRLQEITDLMAEKEIRVRAPLEEVDLLIGHEASKQDDNDSDCGND</sequence>
<evidence type="ECO:0000256" key="3">
    <source>
        <dbReference type="ARBA" id="ARBA00023242"/>
    </source>
</evidence>
<feature type="region of interest" description="Disordered" evidence="4">
    <location>
        <begin position="28"/>
        <end position="153"/>
    </location>
</feature>
<dbReference type="InterPro" id="IPR011990">
    <property type="entry name" value="TPR-like_helical_dom_sf"/>
</dbReference>
<evidence type="ECO:0000313" key="6">
    <source>
        <dbReference type="RefSeq" id="XP_013400214.1"/>
    </source>
</evidence>
<dbReference type="STRING" id="7574.A0A1S3IRQ6"/>
<dbReference type="SUPFAM" id="SSF48452">
    <property type="entry name" value="TPR-like"/>
    <property type="match status" value="1"/>
</dbReference>
<dbReference type="KEGG" id="lak:106166265"/>
<dbReference type="PANTHER" id="PTHR13471">
    <property type="entry name" value="TETRATRICOPEPTIDE-LIKE HELICAL"/>
    <property type="match status" value="1"/>
</dbReference>
<dbReference type="GO" id="GO:1902369">
    <property type="term" value="P:negative regulation of RNA catabolic process"/>
    <property type="evidence" value="ECO:0007669"/>
    <property type="project" value="TreeGrafter"/>
</dbReference>
<evidence type="ECO:0000256" key="4">
    <source>
        <dbReference type="SAM" id="MobiDB-lite"/>
    </source>
</evidence>
<dbReference type="Proteomes" id="UP000085678">
    <property type="component" value="Unplaced"/>
</dbReference>
<gene>
    <name evidence="6" type="primary">LOC106166265</name>
</gene>
<evidence type="ECO:0000313" key="5">
    <source>
        <dbReference type="Proteomes" id="UP000085678"/>
    </source>
</evidence>
<evidence type="ECO:0000256" key="2">
    <source>
        <dbReference type="ARBA" id="ARBA00009265"/>
    </source>
</evidence>
<proteinExistence type="inferred from homology"/>
<dbReference type="Pfam" id="PF08424">
    <property type="entry name" value="NRDE-2"/>
    <property type="match status" value="1"/>
</dbReference>
<dbReference type="GO" id="GO:0031048">
    <property type="term" value="P:regulatory ncRNA-mediated heterochromatin formation"/>
    <property type="evidence" value="ECO:0007669"/>
    <property type="project" value="TreeGrafter"/>
</dbReference>
<name>A0A1S3IRQ6_LINAN</name>
<accession>A0A1S3IRQ6</accession>
<dbReference type="InterPro" id="IPR003107">
    <property type="entry name" value="HAT"/>
</dbReference>
<dbReference type="InParanoid" id="A0A1S3IRQ6"/>
<dbReference type="PANTHER" id="PTHR13471:SF0">
    <property type="entry name" value="NUCLEAR EXOSOME REGULATOR NRDE2"/>
    <property type="match status" value="1"/>
</dbReference>
<dbReference type="GeneID" id="106166265"/>
<protein>
    <submittedName>
        <fullName evidence="6">Protein NRDE2 homolog</fullName>
    </submittedName>
</protein>
<reference evidence="6" key="1">
    <citation type="submission" date="2025-08" db="UniProtKB">
        <authorList>
            <consortium name="RefSeq"/>
        </authorList>
    </citation>
    <scope>IDENTIFICATION</scope>
    <source>
        <tissue evidence="6">Gonads</tissue>
    </source>
</reference>
<comment type="similarity">
    <text evidence="2">Belongs to the NRDE2 family.</text>
</comment>